<organism evidence="3 4">
    <name type="scientific">Marasmius tenuissimus</name>
    <dbReference type="NCBI Taxonomy" id="585030"/>
    <lineage>
        <taxon>Eukaryota</taxon>
        <taxon>Fungi</taxon>
        <taxon>Dikarya</taxon>
        <taxon>Basidiomycota</taxon>
        <taxon>Agaricomycotina</taxon>
        <taxon>Agaricomycetes</taxon>
        <taxon>Agaricomycetidae</taxon>
        <taxon>Agaricales</taxon>
        <taxon>Marasmiineae</taxon>
        <taxon>Marasmiaceae</taxon>
        <taxon>Marasmius</taxon>
    </lineage>
</organism>
<feature type="compositionally biased region" description="Low complexity" evidence="1">
    <location>
        <begin position="270"/>
        <end position="279"/>
    </location>
</feature>
<dbReference type="PANTHER" id="PTHR47417:SF1">
    <property type="entry name" value="SMR DOMAIN-CONTAINING PROTEIN YPL199C"/>
    <property type="match status" value="1"/>
</dbReference>
<feature type="compositionally biased region" description="Polar residues" evidence="1">
    <location>
        <begin position="197"/>
        <end position="212"/>
    </location>
</feature>
<feature type="compositionally biased region" description="Polar residues" evidence="1">
    <location>
        <begin position="121"/>
        <end position="130"/>
    </location>
</feature>
<dbReference type="InterPro" id="IPR002625">
    <property type="entry name" value="Smr_dom"/>
</dbReference>
<dbReference type="InterPro" id="IPR036063">
    <property type="entry name" value="Smr_dom_sf"/>
</dbReference>
<keyword evidence="4" id="KW-1185">Reference proteome</keyword>
<dbReference type="PANTHER" id="PTHR47417">
    <property type="entry name" value="SMR DOMAIN-CONTAINING PROTEIN YPL199C"/>
    <property type="match status" value="1"/>
</dbReference>
<protein>
    <recommendedName>
        <fullName evidence="2">Smr domain-containing protein</fullName>
    </recommendedName>
</protein>
<name>A0ABR3A571_9AGAR</name>
<evidence type="ECO:0000259" key="2">
    <source>
        <dbReference type="PROSITE" id="PS50828"/>
    </source>
</evidence>
<sequence>MDILISTASSFVLRYVISNVLHPSSYSPSMIVPVFLGVWEGTWLHMLLLSMPSSYDPYLAYLLRPLVDFFISDGSVSYVFSVVLWSVLTMLALDAMGPKHRHDTRRERSSKRISSRTGSSHTAHTVLQPTSSSQKPRPISRRSRSRSLTFVLPVSSPESLNQTTSPPSQEQSQVSGSLSSTTTTLTGSSSSSSTTTPQYISTASTPTPTRTEMTPYYQPIPPIQSPPQLPAFSPRADMGNQPQAGPVPASSPMSSIPLLQPPVSSRVAREPVVPAVAESSRSAYSRPPYAPSNPSYDASPSPTLVVSNPPTIPTPPEDRTPPAQAERDLSSPIPVPAPGFFPAKIAEPAPPVPAVAASNPAPPLQSIPEHRDETDTIRSPVLRGFDDEVGVESDVEYDELTTPPHLRARSAPSFITALEGAFVEEPPAVGRSLLLDSRTSRATIPSTSNVTANASPVPIPVPGNHISPALSALDILSPVSSSSLADSIISTTDPKQLFERAEKLRNKAWKEIHEKSKLKADLHKARIEGRKKDIFILAGDVKESEHRIDTLHARAKRRYYLAKNTEEMLNGDEIDVHGLLVEEAVDATEAAFRKILKDGKDSLRVIVGKGNHSKDATPKLKPAVTAAMKNHGFQCNPDPRNAGVLLLSL</sequence>
<reference evidence="3 4" key="1">
    <citation type="submission" date="2024-05" db="EMBL/GenBank/DDBJ databases">
        <title>A draft genome resource for the thread blight pathogen Marasmius tenuissimus strain MS-2.</title>
        <authorList>
            <person name="Yulfo-Soto G.E."/>
            <person name="Baruah I.K."/>
            <person name="Amoako-Attah I."/>
            <person name="Bukari Y."/>
            <person name="Meinhardt L.W."/>
            <person name="Bailey B.A."/>
            <person name="Cohen S.P."/>
        </authorList>
    </citation>
    <scope>NUCLEOTIDE SEQUENCE [LARGE SCALE GENOMIC DNA]</scope>
    <source>
        <strain evidence="3 4">MS-2</strain>
    </source>
</reference>
<dbReference type="PROSITE" id="PS50828">
    <property type="entry name" value="SMR"/>
    <property type="match status" value="1"/>
</dbReference>
<evidence type="ECO:0000313" key="4">
    <source>
        <dbReference type="Proteomes" id="UP001437256"/>
    </source>
</evidence>
<gene>
    <name evidence="3" type="ORF">AAF712_004067</name>
</gene>
<feature type="region of interest" description="Disordered" evidence="1">
    <location>
        <begin position="98"/>
        <end position="346"/>
    </location>
</feature>
<dbReference type="EMBL" id="JBBXMP010000016">
    <property type="protein sequence ID" value="KAL0068738.1"/>
    <property type="molecule type" value="Genomic_DNA"/>
</dbReference>
<proteinExistence type="predicted"/>
<feature type="compositionally biased region" description="Basic and acidic residues" evidence="1">
    <location>
        <begin position="316"/>
        <end position="329"/>
    </location>
</feature>
<feature type="compositionally biased region" description="Pro residues" evidence="1">
    <location>
        <begin position="218"/>
        <end position="229"/>
    </location>
</feature>
<dbReference type="SMART" id="SM00463">
    <property type="entry name" value="SMR"/>
    <property type="match status" value="1"/>
</dbReference>
<feature type="domain" description="Smr" evidence="2">
    <location>
        <begin position="574"/>
        <end position="649"/>
    </location>
</feature>
<dbReference type="SUPFAM" id="SSF160443">
    <property type="entry name" value="SMR domain-like"/>
    <property type="match status" value="1"/>
</dbReference>
<dbReference type="Pfam" id="PF01713">
    <property type="entry name" value="Smr"/>
    <property type="match status" value="1"/>
</dbReference>
<dbReference type="InterPro" id="IPR053020">
    <property type="entry name" value="Smr_domain_protein"/>
</dbReference>
<accession>A0ABR3A571</accession>
<dbReference type="Gene3D" id="3.30.1370.110">
    <property type="match status" value="1"/>
</dbReference>
<comment type="caution">
    <text evidence="3">The sequence shown here is derived from an EMBL/GenBank/DDBJ whole genome shotgun (WGS) entry which is preliminary data.</text>
</comment>
<evidence type="ECO:0000313" key="3">
    <source>
        <dbReference type="EMBL" id="KAL0068738.1"/>
    </source>
</evidence>
<feature type="compositionally biased region" description="Low complexity" evidence="1">
    <location>
        <begin position="162"/>
        <end position="196"/>
    </location>
</feature>
<evidence type="ECO:0000256" key="1">
    <source>
        <dbReference type="SAM" id="MobiDB-lite"/>
    </source>
</evidence>
<dbReference type="Proteomes" id="UP001437256">
    <property type="component" value="Unassembled WGS sequence"/>
</dbReference>
<feature type="compositionally biased region" description="Basic residues" evidence="1">
    <location>
        <begin position="98"/>
        <end position="114"/>
    </location>
</feature>
<feature type="compositionally biased region" description="Polar residues" evidence="1">
    <location>
        <begin position="292"/>
        <end position="309"/>
    </location>
</feature>